<organism evidence="3 4">
    <name type="scientific">Novipirellula caenicola</name>
    <dbReference type="NCBI Taxonomy" id="1536901"/>
    <lineage>
        <taxon>Bacteria</taxon>
        <taxon>Pseudomonadati</taxon>
        <taxon>Planctomycetota</taxon>
        <taxon>Planctomycetia</taxon>
        <taxon>Pirellulales</taxon>
        <taxon>Pirellulaceae</taxon>
        <taxon>Novipirellula</taxon>
    </lineage>
</organism>
<comment type="caution">
    <text evidence="3">The sequence shown here is derived from an EMBL/GenBank/DDBJ whole genome shotgun (WGS) entry which is preliminary data.</text>
</comment>
<dbReference type="Proteomes" id="UP001416858">
    <property type="component" value="Unassembled WGS sequence"/>
</dbReference>
<evidence type="ECO:0000256" key="1">
    <source>
        <dbReference type="SAM" id="MobiDB-lite"/>
    </source>
</evidence>
<keyword evidence="2" id="KW-0732">Signal</keyword>
<dbReference type="PROSITE" id="PS51257">
    <property type="entry name" value="PROKAR_LIPOPROTEIN"/>
    <property type="match status" value="1"/>
</dbReference>
<evidence type="ECO:0000313" key="4">
    <source>
        <dbReference type="Proteomes" id="UP001416858"/>
    </source>
</evidence>
<evidence type="ECO:0000256" key="2">
    <source>
        <dbReference type="SAM" id="SignalP"/>
    </source>
</evidence>
<feature type="region of interest" description="Disordered" evidence="1">
    <location>
        <begin position="27"/>
        <end position="50"/>
    </location>
</feature>
<dbReference type="EMBL" id="BAABRO010000012">
    <property type="protein sequence ID" value="GAA5509174.1"/>
    <property type="molecule type" value="Genomic_DNA"/>
</dbReference>
<gene>
    <name evidence="3" type="ORF">Rcae01_04672</name>
</gene>
<feature type="signal peptide" evidence="2">
    <location>
        <begin position="1"/>
        <end position="23"/>
    </location>
</feature>
<protein>
    <recommendedName>
        <fullName evidence="5">Secreted protein</fullName>
    </recommendedName>
</protein>
<keyword evidence="4" id="KW-1185">Reference proteome</keyword>
<feature type="chain" id="PRO_5046140083" description="Secreted protein" evidence="2">
    <location>
        <begin position="24"/>
        <end position="50"/>
    </location>
</feature>
<evidence type="ECO:0000313" key="3">
    <source>
        <dbReference type="EMBL" id="GAA5509174.1"/>
    </source>
</evidence>
<sequence length="50" mass="5420">MFKKFLCVLVVACFALSFTGCGTSDESTVVEHPPMTPEDMANYDDAISSN</sequence>
<proteinExistence type="predicted"/>
<evidence type="ECO:0008006" key="5">
    <source>
        <dbReference type="Google" id="ProtNLM"/>
    </source>
</evidence>
<name>A0ABP9VVI9_9BACT</name>
<accession>A0ABP9VVI9</accession>
<reference evidence="3 4" key="1">
    <citation type="submission" date="2024-02" db="EMBL/GenBank/DDBJ databases">
        <title>Rhodopirellula caenicola NBRC 110016.</title>
        <authorList>
            <person name="Ichikawa N."/>
            <person name="Katano-Makiyama Y."/>
            <person name="Hidaka K."/>
        </authorList>
    </citation>
    <scope>NUCLEOTIDE SEQUENCE [LARGE SCALE GENOMIC DNA]</scope>
    <source>
        <strain evidence="3 4">NBRC 110016</strain>
    </source>
</reference>